<proteinExistence type="predicted"/>
<evidence type="ECO:0000256" key="1">
    <source>
        <dbReference type="SAM" id="MobiDB-lite"/>
    </source>
</evidence>
<organism evidence="2">
    <name type="scientific">freshwater metagenome</name>
    <dbReference type="NCBI Taxonomy" id="449393"/>
    <lineage>
        <taxon>unclassified sequences</taxon>
        <taxon>metagenomes</taxon>
        <taxon>ecological metagenomes</taxon>
    </lineage>
</organism>
<accession>A0A6J7MR42</accession>
<sequence length="165" mass="18199">MDQVFARSVTTKHSSSKEKRPMHGHGTSCSTTVDGSSRLISPLGHAAAMARNSQSMPMVDSGSLFLILIQAWPTGSTPRGFTTQWLRTDLFERRHRQSPQVASCNSQTSPKLSIQTPSLLRLSNDEQRSSSGNITFRVASDVDGERHQLVLTPNYLLRSESSERA</sequence>
<feature type="region of interest" description="Disordered" evidence="1">
    <location>
        <begin position="1"/>
        <end position="36"/>
    </location>
</feature>
<reference evidence="2" key="1">
    <citation type="submission" date="2020-05" db="EMBL/GenBank/DDBJ databases">
        <authorList>
            <person name="Chiriac C."/>
            <person name="Salcher M."/>
            <person name="Ghai R."/>
            <person name="Kavagutti S V."/>
        </authorList>
    </citation>
    <scope>NUCLEOTIDE SEQUENCE</scope>
</reference>
<feature type="compositionally biased region" description="Polar residues" evidence="1">
    <location>
        <begin position="27"/>
        <end position="36"/>
    </location>
</feature>
<gene>
    <name evidence="2" type="ORF">UFOPK3927_00842</name>
</gene>
<evidence type="ECO:0000313" key="2">
    <source>
        <dbReference type="EMBL" id="CAB4983236.1"/>
    </source>
</evidence>
<dbReference type="EMBL" id="CAFBOK010000084">
    <property type="protein sequence ID" value="CAB4983236.1"/>
    <property type="molecule type" value="Genomic_DNA"/>
</dbReference>
<name>A0A6J7MR42_9ZZZZ</name>
<dbReference type="AlphaFoldDB" id="A0A6J7MR42"/>
<protein>
    <submittedName>
        <fullName evidence="2">Unannotated protein</fullName>
    </submittedName>
</protein>